<dbReference type="GO" id="GO:0016787">
    <property type="term" value="F:hydrolase activity"/>
    <property type="evidence" value="ECO:0007669"/>
    <property type="project" value="InterPro"/>
</dbReference>
<evidence type="ECO:0000313" key="2">
    <source>
        <dbReference type="EMBL" id="QFG73823.1"/>
    </source>
</evidence>
<name>A0A5J6VIW2_9VIRU</name>
<evidence type="ECO:0000259" key="1">
    <source>
        <dbReference type="Pfam" id="PF00149"/>
    </source>
</evidence>
<feature type="domain" description="Calcineurin-like phosphoesterase" evidence="1">
    <location>
        <begin position="24"/>
        <end position="218"/>
    </location>
</feature>
<dbReference type="Pfam" id="PF00149">
    <property type="entry name" value="Metallophos"/>
    <property type="match status" value="1"/>
</dbReference>
<dbReference type="PANTHER" id="PTHR46546:SF4">
    <property type="entry name" value="SHEWANELLA-LIKE PROTEIN PHOSPHATASE 1"/>
    <property type="match status" value="1"/>
</dbReference>
<accession>A0A5J6VIW2</accession>
<dbReference type="EMBL" id="MN448271">
    <property type="protein sequence ID" value="QFG73823.1"/>
    <property type="molecule type" value="Genomic_DNA"/>
</dbReference>
<organism evidence="2">
    <name type="scientific">Megaviridae environmental sample</name>
    <dbReference type="NCBI Taxonomy" id="1737588"/>
    <lineage>
        <taxon>Viruses</taxon>
        <taxon>Varidnaviria</taxon>
        <taxon>Bamfordvirae</taxon>
        <taxon>Nucleocytoviricota</taxon>
        <taxon>Megaviricetes</taxon>
        <taxon>Imitervirales</taxon>
        <taxon>Mimiviridae</taxon>
        <taxon>environmental samples</taxon>
    </lineage>
</organism>
<proteinExistence type="predicted"/>
<reference evidence="2" key="1">
    <citation type="journal article" date="2019" name="Philos. Trans. R. Soc. Lond., B, Biol. Sci.">
        <title>Targeted metagenomic recovery of four divergent viruses reveals shared and distinctive characteristics of giant viruses of marine eukaryotes.</title>
        <authorList>
            <person name="Needham D.M."/>
            <person name="Poirier C."/>
            <person name="Hehenberger E."/>
            <person name="Jimenez V."/>
            <person name="Swalwell J.E."/>
            <person name="Santoro A.E."/>
            <person name="Worden A.Z."/>
        </authorList>
    </citation>
    <scope>NUCLEOTIDE SEQUENCE</scope>
    <source>
        <strain evidence="2">OPacV-662</strain>
    </source>
</reference>
<dbReference type="SUPFAM" id="SSF56300">
    <property type="entry name" value="Metallo-dependent phosphatases"/>
    <property type="match status" value="1"/>
</dbReference>
<dbReference type="Gene3D" id="3.60.21.10">
    <property type="match status" value="1"/>
</dbReference>
<dbReference type="InterPro" id="IPR004843">
    <property type="entry name" value="Calcineurin-like_PHP"/>
</dbReference>
<dbReference type="InterPro" id="IPR029052">
    <property type="entry name" value="Metallo-depent_PP-like"/>
</dbReference>
<sequence length="331" mass="37833">MNINWPEECNEYPPLPDRISSADRIVAIGDVHGDWDFTIHILQNIAKVIKIKETENSCKISWVAEPKNTIVVQLGDQIDSCRSDACRMQKQQNDKAEDVKILKFFTYLHKLARREGGAVYSLLGNHETMNVQGNTAFVSYENMHAFDGNPNNRIKVFRPGGEMAKFMACTRQSALIIGSWLFMHAGLTKQLAEKYSITELNDVVRRWMLNLLTPENINEILSSEREGDSPFWNRLFGDVIDNIKKNNGDYTNKCKELLDGLETWDVSNLVVGHNIQKLQPDNNFINSVCSRKIWRIDTGASRSFQEHAQTNEGRRPQIIEIIDDKHVNILG</sequence>
<dbReference type="PANTHER" id="PTHR46546">
    <property type="entry name" value="SHEWANELLA-LIKE PROTEIN PHOSPHATASE 1"/>
    <property type="match status" value="1"/>
</dbReference>
<protein>
    <recommendedName>
        <fullName evidence="1">Calcineurin-like phosphoesterase domain-containing protein</fullName>
    </recommendedName>
</protein>